<feature type="binding site" evidence="4">
    <location>
        <position position="31"/>
    </location>
    <ligand>
        <name>NAD(+)</name>
        <dbReference type="ChEBI" id="CHEBI:57540"/>
    </ligand>
</feature>
<protein>
    <recommendedName>
        <fullName evidence="4">NAD-dependent protein deacetylase</fullName>
        <ecNumber evidence="4">2.3.1.286</ecNumber>
    </recommendedName>
    <alternativeName>
        <fullName evidence="4">Regulatory protein SIR2 homolog</fullName>
    </alternativeName>
</protein>
<name>A0A8D4UTY0_9FIRM</name>
<dbReference type="OrthoDB" id="9800582at2"/>
<comment type="catalytic activity">
    <reaction evidence="4">
        <text>N(6)-acetyl-L-lysyl-[protein] + NAD(+) + H2O = 2''-O-acetyl-ADP-D-ribose + nicotinamide + L-lysyl-[protein]</text>
        <dbReference type="Rhea" id="RHEA:43636"/>
        <dbReference type="Rhea" id="RHEA-COMP:9752"/>
        <dbReference type="Rhea" id="RHEA-COMP:10731"/>
        <dbReference type="ChEBI" id="CHEBI:15377"/>
        <dbReference type="ChEBI" id="CHEBI:17154"/>
        <dbReference type="ChEBI" id="CHEBI:29969"/>
        <dbReference type="ChEBI" id="CHEBI:57540"/>
        <dbReference type="ChEBI" id="CHEBI:61930"/>
        <dbReference type="ChEBI" id="CHEBI:83767"/>
        <dbReference type="EC" id="2.3.1.286"/>
    </reaction>
</comment>
<dbReference type="PANTHER" id="PTHR11085:SF4">
    <property type="entry name" value="NAD-DEPENDENT PROTEIN DEACYLASE"/>
    <property type="match status" value="1"/>
</dbReference>
<dbReference type="PROSITE" id="PS50305">
    <property type="entry name" value="SIRTUIN"/>
    <property type="match status" value="1"/>
</dbReference>
<feature type="binding site" evidence="4">
    <location>
        <position position="39"/>
    </location>
    <ligand>
        <name>NAD(+)</name>
        <dbReference type="ChEBI" id="CHEBI:57540"/>
    </ligand>
</feature>
<dbReference type="InterPro" id="IPR026591">
    <property type="entry name" value="Sirtuin_cat_small_dom_sf"/>
</dbReference>
<keyword evidence="4 5" id="KW-0479">Metal-binding</keyword>
<reference evidence="8" key="1">
    <citation type="submission" date="2019-05" db="EMBL/GenBank/DDBJ databases">
        <title>Complete genome sequencing of Dialister sp. strain 5BBH33.</title>
        <authorList>
            <person name="Sakamoto M."/>
            <person name="Murakami T."/>
            <person name="Mori H."/>
        </authorList>
    </citation>
    <scope>NUCLEOTIDE SEQUENCE [LARGE SCALE GENOMIC DNA]</scope>
    <source>
        <strain evidence="8">5BBH33</strain>
    </source>
</reference>
<evidence type="ECO:0000259" key="6">
    <source>
        <dbReference type="PROSITE" id="PS50305"/>
    </source>
</evidence>
<proteinExistence type="inferred from homology"/>
<dbReference type="Proteomes" id="UP000320585">
    <property type="component" value="Chromosome"/>
</dbReference>
<keyword evidence="8" id="KW-1185">Reference proteome</keyword>
<dbReference type="RefSeq" id="WP_108849834.1">
    <property type="nucleotide sequence ID" value="NZ_AP019697.1"/>
</dbReference>
<dbReference type="CDD" id="cd01407">
    <property type="entry name" value="SIR2-fam"/>
    <property type="match status" value="1"/>
</dbReference>
<feature type="binding site" evidence="4">
    <location>
        <position position="38"/>
    </location>
    <ligand>
        <name>nicotinamide</name>
        <dbReference type="ChEBI" id="CHEBI:17154"/>
    </ligand>
</feature>
<organism evidence="7 8">
    <name type="scientific">Dialister hominis</name>
    <dbReference type="NCBI Taxonomy" id="2582419"/>
    <lineage>
        <taxon>Bacteria</taxon>
        <taxon>Bacillati</taxon>
        <taxon>Bacillota</taxon>
        <taxon>Negativicutes</taxon>
        <taxon>Veillonellales</taxon>
        <taxon>Veillonellaceae</taxon>
        <taxon>Dialister</taxon>
    </lineage>
</organism>
<keyword evidence="3 4" id="KW-0520">NAD</keyword>
<evidence type="ECO:0000256" key="3">
    <source>
        <dbReference type="ARBA" id="ARBA00023027"/>
    </source>
</evidence>
<feature type="binding site" evidence="4 5">
    <location>
        <position position="135"/>
    </location>
    <ligand>
        <name>Zn(2+)</name>
        <dbReference type="ChEBI" id="CHEBI:29105"/>
    </ligand>
</feature>
<dbReference type="GO" id="GO:0005737">
    <property type="term" value="C:cytoplasm"/>
    <property type="evidence" value="ECO:0007669"/>
    <property type="project" value="UniProtKB-SubCell"/>
</dbReference>
<feature type="binding site" evidence="4">
    <location>
        <position position="238"/>
    </location>
    <ligand>
        <name>NAD(+)</name>
        <dbReference type="ChEBI" id="CHEBI:57540"/>
    </ligand>
</feature>
<feature type="binding site" evidence="4">
    <location>
        <position position="27"/>
    </location>
    <ligand>
        <name>NAD(+)</name>
        <dbReference type="ChEBI" id="CHEBI:57540"/>
    </ligand>
</feature>
<keyword evidence="4 5" id="KW-0862">Zinc</keyword>
<evidence type="ECO:0000256" key="1">
    <source>
        <dbReference type="ARBA" id="ARBA00022490"/>
    </source>
</evidence>
<comment type="subcellular location">
    <subcellularLocation>
        <location evidence="4">Cytoplasm</location>
    </subcellularLocation>
</comment>
<comment type="function">
    <text evidence="4">NAD-dependent protein deacetylase which modulates the activities of several enzymes which are inactive in their acetylated form.</text>
</comment>
<dbReference type="SUPFAM" id="SSF52467">
    <property type="entry name" value="DHS-like NAD/FAD-binding domain"/>
    <property type="match status" value="1"/>
</dbReference>
<evidence type="ECO:0000313" key="8">
    <source>
        <dbReference type="Proteomes" id="UP000320585"/>
    </source>
</evidence>
<feature type="binding site" evidence="4">
    <location>
        <position position="111"/>
    </location>
    <ligand>
        <name>NAD(+)</name>
        <dbReference type="ChEBI" id="CHEBI:57540"/>
    </ligand>
</feature>
<sequence>MAEENSSIEKLAEMIKDHQHIVFFGGAGVSTESAIPDFRGKNGLYYQKVSEKWSPEEMLSHHFYREHPDLFFTMYKKMAETISHAEPNAAHRALAELEKMGKLSGVVTQNIDGLHQKAGSMNVVELHGSTLHNTCEKCRKQYDLPEFISRPNPVPHCDCGGIIKPDIVLYEESLDINAIDDAVWLIRGADMLIIGGTSLAVYPAAGFINEFSGDALVIINRDATSKDNAADLVFRDNIGEVLGNTVRILRGE</sequence>
<dbReference type="EC" id="2.3.1.286" evidence="4"/>
<feature type="binding site" evidence="4">
    <location>
        <position position="112"/>
    </location>
    <ligand>
        <name>NAD(+)</name>
        <dbReference type="ChEBI" id="CHEBI:57540"/>
    </ligand>
</feature>
<comment type="cofactor">
    <cofactor evidence="4">
        <name>Zn(2+)</name>
        <dbReference type="ChEBI" id="CHEBI:29105"/>
    </cofactor>
    <text evidence="4">Binds 1 zinc ion per subunit.</text>
</comment>
<feature type="domain" description="Deacetylase sirtuin-type" evidence="6">
    <location>
        <begin position="1"/>
        <end position="252"/>
    </location>
</feature>
<evidence type="ECO:0000256" key="4">
    <source>
        <dbReference type="HAMAP-Rule" id="MF_01968"/>
    </source>
</evidence>
<gene>
    <name evidence="4 7" type="primary">cobB</name>
    <name evidence="7" type="ORF">Dia5BBH33_06730</name>
</gene>
<dbReference type="HAMAP" id="MF_01968">
    <property type="entry name" value="Sirtuin_ClassU"/>
    <property type="match status" value="1"/>
</dbReference>
<dbReference type="InterPro" id="IPR003000">
    <property type="entry name" value="Sirtuin"/>
</dbReference>
<comment type="caution">
    <text evidence="4">Lacks conserved residue(s) required for the propagation of feature annotation.</text>
</comment>
<dbReference type="AlphaFoldDB" id="A0A8D4UTY0"/>
<feature type="binding site" evidence="4">
    <location>
        <position position="112"/>
    </location>
    <ligand>
        <name>nicotinamide</name>
        <dbReference type="ChEBI" id="CHEBI:17154"/>
    </ligand>
</feature>
<dbReference type="PANTHER" id="PTHR11085">
    <property type="entry name" value="NAD-DEPENDENT PROTEIN DEACYLASE SIRTUIN-5, MITOCHONDRIAL-RELATED"/>
    <property type="match status" value="1"/>
</dbReference>
<feature type="binding site" evidence="4">
    <location>
        <position position="220"/>
    </location>
    <ligand>
        <name>NAD(+)</name>
        <dbReference type="ChEBI" id="CHEBI:57540"/>
    </ligand>
</feature>
<keyword evidence="2 4" id="KW-0808">Transferase</keyword>
<dbReference type="InterPro" id="IPR028628">
    <property type="entry name" value="Sirtuin_class_U"/>
</dbReference>
<feature type="binding site" evidence="4">
    <location>
        <position position="111"/>
    </location>
    <ligand>
        <name>nicotinamide</name>
        <dbReference type="ChEBI" id="CHEBI:17154"/>
    </ligand>
</feature>
<evidence type="ECO:0000313" key="7">
    <source>
        <dbReference type="EMBL" id="BBK24738.1"/>
    </source>
</evidence>
<feature type="binding site" evidence="4">
    <location>
        <position position="198"/>
    </location>
    <ligand>
        <name>NAD(+)</name>
        <dbReference type="ChEBI" id="CHEBI:57540"/>
    </ligand>
</feature>
<dbReference type="KEGG" id="dho:Dia5BBH33_06730"/>
<comment type="similarity">
    <text evidence="4">Belongs to the sirtuin family. Class U subfamily.</text>
</comment>
<keyword evidence="1 4" id="KW-0963">Cytoplasm</keyword>
<dbReference type="InterPro" id="IPR050134">
    <property type="entry name" value="NAD-dep_sirtuin_deacylases"/>
</dbReference>
<accession>A0A8D4UTY0</accession>
<dbReference type="Gene3D" id="3.40.50.1220">
    <property type="entry name" value="TPP-binding domain"/>
    <property type="match status" value="1"/>
</dbReference>
<feature type="binding site" evidence="4 5">
    <location>
        <position position="138"/>
    </location>
    <ligand>
        <name>Zn(2+)</name>
        <dbReference type="ChEBI" id="CHEBI:29105"/>
    </ligand>
</feature>
<dbReference type="NCBIfam" id="NF001753">
    <property type="entry name" value="PRK00481.1-3"/>
    <property type="match status" value="1"/>
</dbReference>
<dbReference type="GO" id="GO:0017136">
    <property type="term" value="F:histone deacetylase activity, NAD-dependent"/>
    <property type="evidence" value="ECO:0007669"/>
    <property type="project" value="TreeGrafter"/>
</dbReference>
<dbReference type="InterPro" id="IPR029035">
    <property type="entry name" value="DHS-like_NAD/FAD-binding_dom"/>
</dbReference>
<dbReference type="Pfam" id="PF02146">
    <property type="entry name" value="SIR2"/>
    <property type="match status" value="1"/>
</dbReference>
<evidence type="ECO:0000256" key="5">
    <source>
        <dbReference type="PROSITE-ProRule" id="PRU00236"/>
    </source>
</evidence>
<dbReference type="GO" id="GO:0070403">
    <property type="term" value="F:NAD+ binding"/>
    <property type="evidence" value="ECO:0007669"/>
    <property type="project" value="UniProtKB-UniRule"/>
</dbReference>
<feature type="binding site" evidence="4 5">
    <location>
        <position position="157"/>
    </location>
    <ligand>
        <name>Zn(2+)</name>
        <dbReference type="ChEBI" id="CHEBI:29105"/>
    </ligand>
</feature>
<dbReference type="GO" id="GO:0008270">
    <property type="term" value="F:zinc ion binding"/>
    <property type="evidence" value="ECO:0007669"/>
    <property type="project" value="UniProtKB-UniRule"/>
</dbReference>
<dbReference type="InterPro" id="IPR026590">
    <property type="entry name" value="Ssirtuin_cat_dom"/>
</dbReference>
<feature type="active site" description="Proton acceptor" evidence="4 5">
    <location>
        <position position="127"/>
    </location>
</feature>
<evidence type="ECO:0000256" key="2">
    <source>
        <dbReference type="ARBA" id="ARBA00022679"/>
    </source>
</evidence>
<feature type="binding site" evidence="4">
    <location>
        <position position="38"/>
    </location>
    <ligand>
        <name>NAD(+)</name>
        <dbReference type="ChEBI" id="CHEBI:57540"/>
    </ligand>
</feature>
<dbReference type="NCBIfam" id="NF001752">
    <property type="entry name" value="PRK00481.1-1"/>
    <property type="match status" value="1"/>
</dbReference>
<feature type="binding site" evidence="4">
    <location>
        <position position="197"/>
    </location>
    <ligand>
        <name>NAD(+)</name>
        <dbReference type="ChEBI" id="CHEBI:57540"/>
    </ligand>
</feature>
<feature type="binding site" evidence="4">
    <location>
        <position position="109"/>
    </location>
    <ligand>
        <name>NAD(+)</name>
        <dbReference type="ChEBI" id="CHEBI:57540"/>
    </ligand>
</feature>
<feature type="binding site" evidence="4 5">
    <location>
        <position position="159"/>
    </location>
    <ligand>
        <name>Zn(2+)</name>
        <dbReference type="ChEBI" id="CHEBI:29105"/>
    </ligand>
</feature>
<dbReference type="GeneID" id="92715894"/>
<dbReference type="Gene3D" id="3.30.1600.10">
    <property type="entry name" value="SIR2/SIRT2 'Small Domain"/>
    <property type="match status" value="1"/>
</dbReference>
<dbReference type="EMBL" id="AP019697">
    <property type="protein sequence ID" value="BBK24738.1"/>
    <property type="molecule type" value="Genomic_DNA"/>
</dbReference>
<feature type="binding site" evidence="4">
    <location>
        <position position="127"/>
    </location>
    <ligand>
        <name>NAD(+)</name>
        <dbReference type="ChEBI" id="CHEBI:57540"/>
    </ligand>
</feature>